<sequence length="79" mass="8764">MTTLIPGRGSIQPVSSHQQRYTCAPGLAGNEYIPSVLLSLLRERLVATLRDPRSALTLSKRCNKSSQPYEVRVLVEVQL</sequence>
<reference evidence="1 2" key="1">
    <citation type="journal article" date="2021" name="Sci. Rep.">
        <title>Chromosome anchoring in Senegalese sole (Solea senegalensis) reveals sex-associated markers and genome rearrangements in flatfish.</title>
        <authorList>
            <person name="Guerrero-Cozar I."/>
            <person name="Gomez-Garrido J."/>
            <person name="Berbel C."/>
            <person name="Martinez-Blanch J.F."/>
            <person name="Alioto T."/>
            <person name="Claros M.G."/>
            <person name="Gagnaire P.A."/>
            <person name="Manchado M."/>
        </authorList>
    </citation>
    <scope>NUCLEOTIDE SEQUENCE [LARGE SCALE GENOMIC DNA]</scope>
    <source>
        <strain evidence="1">Sse05_10M</strain>
    </source>
</reference>
<organism evidence="1 2">
    <name type="scientific">Solea senegalensis</name>
    <name type="common">Senegalese sole</name>
    <dbReference type="NCBI Taxonomy" id="28829"/>
    <lineage>
        <taxon>Eukaryota</taxon>
        <taxon>Metazoa</taxon>
        <taxon>Chordata</taxon>
        <taxon>Craniata</taxon>
        <taxon>Vertebrata</taxon>
        <taxon>Euteleostomi</taxon>
        <taxon>Actinopterygii</taxon>
        <taxon>Neopterygii</taxon>
        <taxon>Teleostei</taxon>
        <taxon>Neoteleostei</taxon>
        <taxon>Acanthomorphata</taxon>
        <taxon>Carangaria</taxon>
        <taxon>Pleuronectiformes</taxon>
        <taxon>Pleuronectoidei</taxon>
        <taxon>Soleidae</taxon>
        <taxon>Solea</taxon>
    </lineage>
</organism>
<protein>
    <submittedName>
        <fullName evidence="1">Uncharacterized protein</fullName>
    </submittedName>
</protein>
<dbReference type="Proteomes" id="UP000693946">
    <property type="component" value="Linkage Group LG7"/>
</dbReference>
<evidence type="ECO:0000313" key="1">
    <source>
        <dbReference type="EMBL" id="KAG7482196.1"/>
    </source>
</evidence>
<keyword evidence="2" id="KW-1185">Reference proteome</keyword>
<gene>
    <name evidence="1" type="ORF">JOB18_015409</name>
</gene>
<dbReference type="EMBL" id="JAGKHQ010000019">
    <property type="protein sequence ID" value="KAG7482196.1"/>
    <property type="molecule type" value="Genomic_DNA"/>
</dbReference>
<dbReference type="AlphaFoldDB" id="A0AAV6Q1G5"/>
<comment type="caution">
    <text evidence="1">The sequence shown here is derived from an EMBL/GenBank/DDBJ whole genome shotgun (WGS) entry which is preliminary data.</text>
</comment>
<accession>A0AAV6Q1G5</accession>
<evidence type="ECO:0000313" key="2">
    <source>
        <dbReference type="Proteomes" id="UP000693946"/>
    </source>
</evidence>
<proteinExistence type="predicted"/>
<name>A0AAV6Q1G5_SOLSE</name>